<accession>A0A9P3GNA4</accession>
<proteinExistence type="predicted"/>
<name>A0A9P3GNA4_9APHY</name>
<comment type="caution">
    <text evidence="1">The sequence shown here is derived from an EMBL/GenBank/DDBJ whole genome shotgun (WGS) entry which is preliminary data.</text>
</comment>
<evidence type="ECO:0000313" key="1">
    <source>
        <dbReference type="EMBL" id="GJE98612.1"/>
    </source>
</evidence>
<gene>
    <name evidence="1" type="ORF">PsYK624_148460</name>
</gene>
<sequence length="122" mass="13827">MWWSSGNLDPRTHTLSITAEDVQEGDLIWIDFLQIIAIRTFQHASGICLSALSIGVDIRLRVDDLNTSSGGIVLARIRFVKLVIRWLILYNNNSSRLQHARCSIRLHYNKAITDTFKLSCAS</sequence>
<evidence type="ECO:0000313" key="2">
    <source>
        <dbReference type="Proteomes" id="UP000703269"/>
    </source>
</evidence>
<dbReference type="Proteomes" id="UP000703269">
    <property type="component" value="Unassembled WGS sequence"/>
</dbReference>
<dbReference type="AlphaFoldDB" id="A0A9P3GNA4"/>
<dbReference type="EMBL" id="BPQB01000091">
    <property type="protein sequence ID" value="GJE98612.1"/>
    <property type="molecule type" value="Genomic_DNA"/>
</dbReference>
<organism evidence="1 2">
    <name type="scientific">Phanerochaete sordida</name>
    <dbReference type="NCBI Taxonomy" id="48140"/>
    <lineage>
        <taxon>Eukaryota</taxon>
        <taxon>Fungi</taxon>
        <taxon>Dikarya</taxon>
        <taxon>Basidiomycota</taxon>
        <taxon>Agaricomycotina</taxon>
        <taxon>Agaricomycetes</taxon>
        <taxon>Polyporales</taxon>
        <taxon>Phanerochaetaceae</taxon>
        <taxon>Phanerochaete</taxon>
    </lineage>
</organism>
<reference evidence="1 2" key="1">
    <citation type="submission" date="2021-08" db="EMBL/GenBank/DDBJ databases">
        <title>Draft Genome Sequence of Phanerochaete sordida strain YK-624.</title>
        <authorList>
            <person name="Mori T."/>
            <person name="Dohra H."/>
            <person name="Suzuki T."/>
            <person name="Kawagishi H."/>
            <person name="Hirai H."/>
        </authorList>
    </citation>
    <scope>NUCLEOTIDE SEQUENCE [LARGE SCALE GENOMIC DNA]</scope>
    <source>
        <strain evidence="1 2">YK-624</strain>
    </source>
</reference>
<keyword evidence="2" id="KW-1185">Reference proteome</keyword>
<protein>
    <submittedName>
        <fullName evidence="1">Uncharacterized protein</fullName>
    </submittedName>
</protein>